<dbReference type="OrthoDB" id="10544181at2759"/>
<dbReference type="InParanoid" id="A0A2J7QCD5"/>
<dbReference type="Proteomes" id="UP000235965">
    <property type="component" value="Unassembled WGS sequence"/>
</dbReference>
<evidence type="ECO:0000313" key="1">
    <source>
        <dbReference type="EMBL" id="PNF26242.1"/>
    </source>
</evidence>
<sequence>MSYREPNLYPSSLVVSSFLCTLAIASCVPLLPSYNTATSLAEKATSGNYYNQDSYAKDVSRIRHVSTTLLNKADSANDFAIALSQPLPVIDPAAIVDPVIPYFGAPIVEPSVPIVDPIVPYIRNPIVDPLIPYDPRVISPLGPVVEPVVPYQIPFYGVDPYLPAVEPVLPYVGSPYGPVIEPLAAYNFPGLYGLGRPL</sequence>
<evidence type="ECO:0000313" key="2">
    <source>
        <dbReference type="Proteomes" id="UP000235965"/>
    </source>
</evidence>
<proteinExistence type="predicted"/>
<reference evidence="1 2" key="1">
    <citation type="submission" date="2017-12" db="EMBL/GenBank/DDBJ databases">
        <title>Hemimetabolous genomes reveal molecular basis of termite eusociality.</title>
        <authorList>
            <person name="Harrison M.C."/>
            <person name="Jongepier E."/>
            <person name="Robertson H.M."/>
            <person name="Arning N."/>
            <person name="Bitard-Feildel T."/>
            <person name="Chao H."/>
            <person name="Childers C.P."/>
            <person name="Dinh H."/>
            <person name="Doddapaneni H."/>
            <person name="Dugan S."/>
            <person name="Gowin J."/>
            <person name="Greiner C."/>
            <person name="Han Y."/>
            <person name="Hu H."/>
            <person name="Hughes D.S.T."/>
            <person name="Huylmans A.-K."/>
            <person name="Kemena C."/>
            <person name="Kremer L.P.M."/>
            <person name="Lee S.L."/>
            <person name="Lopez-Ezquerra A."/>
            <person name="Mallet L."/>
            <person name="Monroy-Kuhn J.M."/>
            <person name="Moser A."/>
            <person name="Murali S.C."/>
            <person name="Muzny D.M."/>
            <person name="Otani S."/>
            <person name="Piulachs M.-D."/>
            <person name="Poelchau M."/>
            <person name="Qu J."/>
            <person name="Schaub F."/>
            <person name="Wada-Katsumata A."/>
            <person name="Worley K.C."/>
            <person name="Xie Q."/>
            <person name="Ylla G."/>
            <person name="Poulsen M."/>
            <person name="Gibbs R.A."/>
            <person name="Schal C."/>
            <person name="Richards S."/>
            <person name="Belles X."/>
            <person name="Korb J."/>
            <person name="Bornberg-Bauer E."/>
        </authorList>
    </citation>
    <scope>NUCLEOTIDE SEQUENCE [LARGE SCALE GENOMIC DNA]</scope>
    <source>
        <tissue evidence="1">Whole body</tissue>
    </source>
</reference>
<comment type="caution">
    <text evidence="1">The sequence shown here is derived from an EMBL/GenBank/DDBJ whole genome shotgun (WGS) entry which is preliminary data.</text>
</comment>
<name>A0A2J7QCD5_9NEOP</name>
<organism evidence="1 2">
    <name type="scientific">Cryptotermes secundus</name>
    <dbReference type="NCBI Taxonomy" id="105785"/>
    <lineage>
        <taxon>Eukaryota</taxon>
        <taxon>Metazoa</taxon>
        <taxon>Ecdysozoa</taxon>
        <taxon>Arthropoda</taxon>
        <taxon>Hexapoda</taxon>
        <taxon>Insecta</taxon>
        <taxon>Pterygota</taxon>
        <taxon>Neoptera</taxon>
        <taxon>Polyneoptera</taxon>
        <taxon>Dictyoptera</taxon>
        <taxon>Blattodea</taxon>
        <taxon>Blattoidea</taxon>
        <taxon>Termitoidae</taxon>
        <taxon>Kalotermitidae</taxon>
        <taxon>Cryptotermitinae</taxon>
        <taxon>Cryptotermes</taxon>
    </lineage>
</organism>
<dbReference type="PROSITE" id="PS51257">
    <property type="entry name" value="PROKAR_LIPOPROTEIN"/>
    <property type="match status" value="1"/>
</dbReference>
<keyword evidence="2" id="KW-1185">Reference proteome</keyword>
<dbReference type="AlphaFoldDB" id="A0A2J7QCD5"/>
<gene>
    <name evidence="1" type="ORF">B7P43_CG02643</name>
</gene>
<dbReference type="EMBL" id="NEVH01016289">
    <property type="protein sequence ID" value="PNF26242.1"/>
    <property type="molecule type" value="Genomic_DNA"/>
</dbReference>
<accession>A0A2J7QCD5</accession>
<protein>
    <submittedName>
        <fullName evidence="1">Uncharacterized protein</fullName>
    </submittedName>
</protein>